<proteinExistence type="inferred from homology"/>
<sequence>MKKYVIALLTGTTLSLGSCSEFLTEAPESFLSPSNFPASAADVEIALGGLQNYMRGQAYYDRAFYFLAEVSSDHTFAAYTSGLRYEIDAYTYQVDHQYVREVWGEAYQTINEANMLIQRIPAIASLTDAERGRYLGAAQFMRALNYFHLVRLYGDLPLLTEPVNDFEAGATLERSPVAEIYQVIVSDLQAAEQTLPTSWGGGEGWPTQGAAKTLLAKVYMTMAGAPLNETSYWAQAAAKAKEVMASNQYQLLEDVADLWKIEHKNSAEHIFSIQNHADPNNAYSIMSVQSRPGSVGDESGWSFWHTSLDFMNEFDDQDERKAASFLTEVVTPDQTYPYTVFGNPDNPLTNHPYIKKWYDAGRSNFQDRSRRTDTNIPVFRYAEVLLMFAEAENEANGPTADAFAALNQVRTRAGLAELSGLGQEELRQAIRQERSFELCFESKRRFDLVRWNTLDQAMAQDSIANVGYAPYKTIYPVPQLDLSLNENLGQNTGYGN</sequence>
<feature type="domain" description="RagB/SusD" evidence="6">
    <location>
        <begin position="349"/>
        <end position="494"/>
    </location>
</feature>
<dbReference type="SUPFAM" id="SSF48452">
    <property type="entry name" value="TPR-like"/>
    <property type="match status" value="1"/>
</dbReference>
<dbReference type="InterPro" id="IPR011990">
    <property type="entry name" value="TPR-like_helical_dom_sf"/>
</dbReference>
<evidence type="ECO:0000256" key="4">
    <source>
        <dbReference type="ARBA" id="ARBA00023136"/>
    </source>
</evidence>
<evidence type="ECO:0000259" key="6">
    <source>
        <dbReference type="Pfam" id="PF07980"/>
    </source>
</evidence>
<dbReference type="InterPro" id="IPR012944">
    <property type="entry name" value="SusD_RagB_dom"/>
</dbReference>
<evidence type="ECO:0000256" key="5">
    <source>
        <dbReference type="ARBA" id="ARBA00023237"/>
    </source>
</evidence>
<accession>A0A1G9HHZ4</accession>
<dbReference type="Proteomes" id="UP000198510">
    <property type="component" value="Unassembled WGS sequence"/>
</dbReference>
<name>A0A1G9HHZ4_9BACT</name>
<dbReference type="GO" id="GO:0009279">
    <property type="term" value="C:cell outer membrane"/>
    <property type="evidence" value="ECO:0007669"/>
    <property type="project" value="UniProtKB-SubCell"/>
</dbReference>
<evidence type="ECO:0000256" key="3">
    <source>
        <dbReference type="ARBA" id="ARBA00022729"/>
    </source>
</evidence>
<keyword evidence="9" id="KW-1185">Reference proteome</keyword>
<dbReference type="RefSeq" id="WP_089682542.1">
    <property type="nucleotide sequence ID" value="NZ_FNFO01000004.1"/>
</dbReference>
<evidence type="ECO:0000259" key="7">
    <source>
        <dbReference type="Pfam" id="PF14322"/>
    </source>
</evidence>
<comment type="similarity">
    <text evidence="2">Belongs to the SusD family.</text>
</comment>
<comment type="subcellular location">
    <subcellularLocation>
        <location evidence="1">Cell outer membrane</location>
    </subcellularLocation>
</comment>
<dbReference type="CDD" id="cd08977">
    <property type="entry name" value="SusD"/>
    <property type="match status" value="1"/>
</dbReference>
<evidence type="ECO:0000256" key="2">
    <source>
        <dbReference type="ARBA" id="ARBA00006275"/>
    </source>
</evidence>
<evidence type="ECO:0000256" key="1">
    <source>
        <dbReference type="ARBA" id="ARBA00004442"/>
    </source>
</evidence>
<dbReference type="Pfam" id="PF07980">
    <property type="entry name" value="SusD_RagB"/>
    <property type="match status" value="1"/>
</dbReference>
<keyword evidence="4" id="KW-0472">Membrane</keyword>
<dbReference type="EMBL" id="FNFO01000004">
    <property type="protein sequence ID" value="SDL12386.1"/>
    <property type="molecule type" value="Genomic_DNA"/>
</dbReference>
<dbReference type="PROSITE" id="PS51257">
    <property type="entry name" value="PROKAR_LIPOPROTEIN"/>
    <property type="match status" value="1"/>
</dbReference>
<evidence type="ECO:0000313" key="8">
    <source>
        <dbReference type="EMBL" id="SDL12386.1"/>
    </source>
</evidence>
<dbReference type="Pfam" id="PF14322">
    <property type="entry name" value="SusD-like_3"/>
    <property type="match status" value="1"/>
</dbReference>
<dbReference type="STRING" id="1075417.SAMN05421823_104438"/>
<organism evidence="8 9">
    <name type="scientific">Catalinimonas alkaloidigena</name>
    <dbReference type="NCBI Taxonomy" id="1075417"/>
    <lineage>
        <taxon>Bacteria</taxon>
        <taxon>Pseudomonadati</taxon>
        <taxon>Bacteroidota</taxon>
        <taxon>Cytophagia</taxon>
        <taxon>Cytophagales</taxon>
        <taxon>Catalimonadaceae</taxon>
        <taxon>Catalinimonas</taxon>
    </lineage>
</organism>
<dbReference type="InterPro" id="IPR033985">
    <property type="entry name" value="SusD-like_N"/>
</dbReference>
<gene>
    <name evidence="8" type="ORF">SAMN05421823_104438</name>
</gene>
<dbReference type="OrthoDB" id="636214at2"/>
<protein>
    <submittedName>
        <fullName evidence="8">Starch-binding associating with outer membrane</fullName>
    </submittedName>
</protein>
<evidence type="ECO:0000313" key="9">
    <source>
        <dbReference type="Proteomes" id="UP000198510"/>
    </source>
</evidence>
<keyword evidence="5" id="KW-0998">Cell outer membrane</keyword>
<reference evidence="8 9" key="1">
    <citation type="submission" date="2016-10" db="EMBL/GenBank/DDBJ databases">
        <authorList>
            <person name="de Groot N.N."/>
        </authorList>
    </citation>
    <scope>NUCLEOTIDE SEQUENCE [LARGE SCALE GENOMIC DNA]</scope>
    <source>
        <strain evidence="8 9">DSM 25186</strain>
    </source>
</reference>
<keyword evidence="3" id="KW-0732">Signal</keyword>
<dbReference type="AlphaFoldDB" id="A0A1G9HHZ4"/>
<feature type="domain" description="SusD-like N-terminal" evidence="7">
    <location>
        <begin position="22"/>
        <end position="220"/>
    </location>
</feature>
<dbReference type="Gene3D" id="1.25.40.390">
    <property type="match status" value="1"/>
</dbReference>